<evidence type="ECO:0000256" key="5">
    <source>
        <dbReference type="ARBA" id="ARBA00022829"/>
    </source>
</evidence>
<dbReference type="GO" id="GO:0007059">
    <property type="term" value="P:chromosome segregation"/>
    <property type="evidence" value="ECO:0007669"/>
    <property type="project" value="UniProtKB-UniRule"/>
</dbReference>
<evidence type="ECO:0000256" key="3">
    <source>
        <dbReference type="ARBA" id="ARBA00022490"/>
    </source>
</evidence>
<dbReference type="HAMAP" id="MF_01808">
    <property type="entry name" value="Recomb_XerC_XerD"/>
    <property type="match status" value="1"/>
</dbReference>
<comment type="similarity">
    <text evidence="2">Belongs to the 'phage' integrase family. XerD subfamily.</text>
</comment>
<dbReference type="Gene3D" id="1.10.443.10">
    <property type="entry name" value="Intergrase catalytic core"/>
    <property type="match status" value="1"/>
</dbReference>
<protein>
    <recommendedName>
        <fullName evidence="10">Tyrosine recombinase XerC</fullName>
    </recommendedName>
</protein>
<name>A0A2T5XZ27_9FLAO</name>
<dbReference type="AlphaFoldDB" id="A0A2T5XZ27"/>
<dbReference type="EMBL" id="QBKG01000001">
    <property type="protein sequence ID" value="PTX08797.1"/>
    <property type="molecule type" value="Genomic_DNA"/>
</dbReference>
<feature type="domain" description="Core-binding (CB)" evidence="12">
    <location>
        <begin position="1"/>
        <end position="87"/>
    </location>
</feature>
<evidence type="ECO:0000256" key="1">
    <source>
        <dbReference type="ARBA" id="ARBA00004496"/>
    </source>
</evidence>
<evidence type="ECO:0000256" key="2">
    <source>
        <dbReference type="ARBA" id="ARBA00010450"/>
    </source>
</evidence>
<keyword evidence="4 10" id="KW-0132">Cell division</keyword>
<organism evidence="13 14">
    <name type="scientific">Capnocytophaga leadbetteri</name>
    <dbReference type="NCBI Taxonomy" id="327575"/>
    <lineage>
        <taxon>Bacteria</taxon>
        <taxon>Pseudomonadati</taxon>
        <taxon>Bacteroidota</taxon>
        <taxon>Flavobacteriia</taxon>
        <taxon>Flavobacteriales</taxon>
        <taxon>Flavobacteriaceae</taxon>
        <taxon>Capnocytophaga</taxon>
    </lineage>
</organism>
<dbReference type="Pfam" id="PF02899">
    <property type="entry name" value="Phage_int_SAM_1"/>
    <property type="match status" value="1"/>
</dbReference>
<dbReference type="PANTHER" id="PTHR30349">
    <property type="entry name" value="PHAGE INTEGRASE-RELATED"/>
    <property type="match status" value="1"/>
</dbReference>
<keyword evidence="6 10" id="KW-0229">DNA integration</keyword>
<dbReference type="NCBIfam" id="NF040815">
    <property type="entry name" value="recomb_XerA_Arch"/>
    <property type="match status" value="1"/>
</dbReference>
<keyword evidence="9 10" id="KW-0131">Cell cycle</keyword>
<dbReference type="SUPFAM" id="SSF56349">
    <property type="entry name" value="DNA breaking-rejoining enzymes"/>
    <property type="match status" value="1"/>
</dbReference>
<evidence type="ECO:0000313" key="13">
    <source>
        <dbReference type="EMBL" id="PTX08797.1"/>
    </source>
</evidence>
<dbReference type="NCBIfam" id="NF001399">
    <property type="entry name" value="PRK00283.1"/>
    <property type="match status" value="1"/>
</dbReference>
<proteinExistence type="inferred from homology"/>
<evidence type="ECO:0000259" key="12">
    <source>
        <dbReference type="PROSITE" id="PS51900"/>
    </source>
</evidence>
<evidence type="ECO:0000256" key="8">
    <source>
        <dbReference type="ARBA" id="ARBA00023172"/>
    </source>
</evidence>
<keyword evidence="7 10" id="KW-0238">DNA-binding</keyword>
<evidence type="ECO:0000256" key="6">
    <source>
        <dbReference type="ARBA" id="ARBA00022908"/>
    </source>
</evidence>
<evidence type="ECO:0000259" key="11">
    <source>
        <dbReference type="PROSITE" id="PS51898"/>
    </source>
</evidence>
<dbReference type="SUPFAM" id="SSF47823">
    <property type="entry name" value="lambda integrase-like, N-terminal domain"/>
    <property type="match status" value="1"/>
</dbReference>
<comment type="subcellular location">
    <subcellularLocation>
        <location evidence="1 10">Cytoplasm</location>
    </subcellularLocation>
</comment>
<feature type="active site" evidence="10">
    <location>
        <position position="247"/>
    </location>
</feature>
<feature type="active site" description="O-(3'-phospho-DNA)-tyrosine intermediate" evidence="10">
    <location>
        <position position="279"/>
    </location>
</feature>
<reference evidence="13 14" key="1">
    <citation type="submission" date="2018-04" db="EMBL/GenBank/DDBJ databases">
        <title>Genomic Encyclopedia of Archaeal and Bacterial Type Strains, Phase II (KMG-II): from individual species to whole genera.</title>
        <authorList>
            <person name="Goeker M."/>
        </authorList>
    </citation>
    <scope>NUCLEOTIDE SEQUENCE [LARGE SCALE GENOMIC DNA]</scope>
    <source>
        <strain evidence="13 14">DSM 22902</strain>
    </source>
</reference>
<dbReference type="InterPro" id="IPR004107">
    <property type="entry name" value="Integrase_SAM-like_N"/>
</dbReference>
<dbReference type="Pfam" id="PF00589">
    <property type="entry name" value="Phage_integrase"/>
    <property type="match status" value="1"/>
</dbReference>
<keyword evidence="3 10" id="KW-0963">Cytoplasm</keyword>
<dbReference type="InterPro" id="IPR013762">
    <property type="entry name" value="Integrase-like_cat_sf"/>
</dbReference>
<evidence type="ECO:0000256" key="10">
    <source>
        <dbReference type="HAMAP-Rule" id="MF_01808"/>
    </source>
</evidence>
<dbReference type="GO" id="GO:0006313">
    <property type="term" value="P:DNA transposition"/>
    <property type="evidence" value="ECO:0007669"/>
    <property type="project" value="UniProtKB-UniRule"/>
</dbReference>
<dbReference type="InterPro" id="IPR023009">
    <property type="entry name" value="Tyrosine_recombinase_XerC/XerD"/>
</dbReference>
<dbReference type="InterPro" id="IPR011932">
    <property type="entry name" value="Recomb_XerD"/>
</dbReference>
<keyword evidence="5 10" id="KW-0159">Chromosome partition</keyword>
<dbReference type="CDD" id="cd00798">
    <property type="entry name" value="INT_XerDC_C"/>
    <property type="match status" value="1"/>
</dbReference>
<dbReference type="InterPro" id="IPR010998">
    <property type="entry name" value="Integrase_recombinase_N"/>
</dbReference>
<dbReference type="PROSITE" id="PS51898">
    <property type="entry name" value="TYR_RECOMBINASE"/>
    <property type="match status" value="1"/>
</dbReference>
<dbReference type="InterPro" id="IPR044068">
    <property type="entry name" value="CB"/>
</dbReference>
<dbReference type="GO" id="GO:0009037">
    <property type="term" value="F:tyrosine-based site-specific recombinase activity"/>
    <property type="evidence" value="ECO:0007669"/>
    <property type="project" value="UniProtKB-UniRule"/>
</dbReference>
<dbReference type="Gene3D" id="1.10.150.130">
    <property type="match status" value="1"/>
</dbReference>
<feature type="active site" evidence="10">
    <location>
        <position position="270"/>
    </location>
</feature>
<feature type="active site" evidence="10">
    <location>
        <position position="172"/>
    </location>
</feature>
<comment type="similarity">
    <text evidence="10">Belongs to the 'phage' integrase family. XerC subfamily.</text>
</comment>
<comment type="subunit">
    <text evidence="10">Forms a cyclic heterotetrameric complex composed of two molecules of XerC and two molecules of XerD.</text>
</comment>
<dbReference type="InterPro" id="IPR011010">
    <property type="entry name" value="DNA_brk_join_enz"/>
</dbReference>
<feature type="domain" description="Tyr recombinase" evidence="11">
    <location>
        <begin position="108"/>
        <end position="292"/>
    </location>
</feature>
<dbReference type="PANTHER" id="PTHR30349:SF81">
    <property type="entry name" value="TYROSINE RECOMBINASE XERC"/>
    <property type="match status" value="1"/>
</dbReference>
<evidence type="ECO:0000256" key="7">
    <source>
        <dbReference type="ARBA" id="ARBA00023125"/>
    </source>
</evidence>
<feature type="active site" evidence="10">
    <location>
        <position position="244"/>
    </location>
</feature>
<gene>
    <name evidence="10" type="primary">xerC</name>
    <name evidence="13" type="ORF">C8P65_101466</name>
</gene>
<evidence type="ECO:0000313" key="14">
    <source>
        <dbReference type="Proteomes" id="UP000243985"/>
    </source>
</evidence>
<dbReference type="InterPro" id="IPR050090">
    <property type="entry name" value="Tyrosine_recombinase_XerCD"/>
</dbReference>
<sequence>MIWKKTNEDFQHYLRLQRGLSENTAVSYGLDIEKLIQYLEKYNITETPNNIGEDTLRQFVYEVGKGLNARSQARLISSLKGFFKYMMYEKNREDFPMEIIESPKIGMKLPDTLSLQEIDAMLASIDLSTEEGHRNKAIIETLYACGLRVSELVSLRLSDLFFEEDFIRVMGKGSKQRLIPIEHYTQKQISHYIDNQRKSLKIAKGNEDYVFLNRRGKQLTRAMIFTIVRQVAENVGLKKKISPHTFRHSFATHLLENGANLRAIQMMLGHENITTTEIYVHVEKSYLREVLEKFHPRQKMSLTQ</sequence>
<feature type="active site" evidence="10">
    <location>
        <position position="148"/>
    </location>
</feature>
<dbReference type="Proteomes" id="UP000243985">
    <property type="component" value="Unassembled WGS sequence"/>
</dbReference>
<dbReference type="GO" id="GO:0005737">
    <property type="term" value="C:cytoplasm"/>
    <property type="evidence" value="ECO:0007669"/>
    <property type="project" value="UniProtKB-SubCell"/>
</dbReference>
<dbReference type="NCBIfam" id="TIGR02225">
    <property type="entry name" value="recomb_XerD"/>
    <property type="match status" value="1"/>
</dbReference>
<dbReference type="InterPro" id="IPR002104">
    <property type="entry name" value="Integrase_catalytic"/>
</dbReference>
<comment type="function">
    <text evidence="10">Site-specific tyrosine recombinase, which acts by catalyzing the cutting and rejoining of the recombining DNA molecules. The XerC-XerD complex is essential to convert dimers of the bacterial chromosome into monomers to permit their segregation at cell division. It also contributes to the segregational stability of plasmids.</text>
</comment>
<dbReference type="GO" id="GO:0051301">
    <property type="term" value="P:cell division"/>
    <property type="evidence" value="ECO:0007669"/>
    <property type="project" value="UniProtKB-KW"/>
</dbReference>
<evidence type="ECO:0000256" key="4">
    <source>
        <dbReference type="ARBA" id="ARBA00022618"/>
    </source>
</evidence>
<comment type="caution">
    <text evidence="13">The sequence shown here is derived from an EMBL/GenBank/DDBJ whole genome shotgun (WGS) entry which is preliminary data.</text>
</comment>
<dbReference type="PROSITE" id="PS51900">
    <property type="entry name" value="CB"/>
    <property type="match status" value="1"/>
</dbReference>
<keyword evidence="8 10" id="KW-0233">DNA recombination</keyword>
<dbReference type="GO" id="GO:0003677">
    <property type="term" value="F:DNA binding"/>
    <property type="evidence" value="ECO:0007669"/>
    <property type="project" value="UniProtKB-UniRule"/>
</dbReference>
<accession>A0A2T5XZ27</accession>
<evidence type="ECO:0000256" key="9">
    <source>
        <dbReference type="ARBA" id="ARBA00023306"/>
    </source>
</evidence>